<reference evidence="1 2" key="1">
    <citation type="submission" date="2021-06" db="EMBL/GenBank/DDBJ databases">
        <title>Caerostris extrusa draft genome.</title>
        <authorList>
            <person name="Kono N."/>
            <person name="Arakawa K."/>
        </authorList>
    </citation>
    <scope>NUCLEOTIDE SEQUENCE [LARGE SCALE GENOMIC DNA]</scope>
</reference>
<keyword evidence="2" id="KW-1185">Reference proteome</keyword>
<proteinExistence type="predicted"/>
<dbReference type="EMBL" id="BPLR01019092">
    <property type="protein sequence ID" value="GIZ04480.1"/>
    <property type="molecule type" value="Genomic_DNA"/>
</dbReference>
<dbReference type="AlphaFoldDB" id="A0AAV4YE37"/>
<gene>
    <name evidence="1" type="ORF">CEXT_746701</name>
</gene>
<evidence type="ECO:0000313" key="1">
    <source>
        <dbReference type="EMBL" id="GIZ04480.1"/>
    </source>
</evidence>
<name>A0AAV4YE37_CAEEX</name>
<protein>
    <submittedName>
        <fullName evidence="1">Uncharacterized protein</fullName>
    </submittedName>
</protein>
<dbReference type="Proteomes" id="UP001054945">
    <property type="component" value="Unassembled WGS sequence"/>
</dbReference>
<comment type="caution">
    <text evidence="1">The sequence shown here is derived from an EMBL/GenBank/DDBJ whole genome shotgun (WGS) entry which is preliminary data.</text>
</comment>
<evidence type="ECO:0000313" key="2">
    <source>
        <dbReference type="Proteomes" id="UP001054945"/>
    </source>
</evidence>
<organism evidence="1 2">
    <name type="scientific">Caerostris extrusa</name>
    <name type="common">Bark spider</name>
    <name type="synonym">Caerostris bankana</name>
    <dbReference type="NCBI Taxonomy" id="172846"/>
    <lineage>
        <taxon>Eukaryota</taxon>
        <taxon>Metazoa</taxon>
        <taxon>Ecdysozoa</taxon>
        <taxon>Arthropoda</taxon>
        <taxon>Chelicerata</taxon>
        <taxon>Arachnida</taxon>
        <taxon>Araneae</taxon>
        <taxon>Araneomorphae</taxon>
        <taxon>Entelegynae</taxon>
        <taxon>Araneoidea</taxon>
        <taxon>Araneidae</taxon>
        <taxon>Caerostris</taxon>
    </lineage>
</organism>
<sequence>MAGNLKSPKEKGEKKRKNPLLENVEVALPWQRVPSDFSFFRFPPLTKAKRPSISPAFSIEKGQLDVKMSTKLSVFSF</sequence>
<accession>A0AAV4YE37</accession>